<reference evidence="2 3" key="1">
    <citation type="journal article" date="2013" name="Gut Pathog.">
        <title>Evidence of a new metabolic capacity in an emerging diarrheal pathogen: lessons from the draft genomes of Vibrio fluvialis strains PG41 and I21563.</title>
        <authorList>
            <person name="Khatri I."/>
            <person name="Mahajan S."/>
            <person name="Dureja C."/>
            <person name="Subramanian S."/>
            <person name="Raychaudhuri S."/>
        </authorList>
    </citation>
    <scope>NUCLEOTIDE SEQUENCE [LARGE SCALE GENOMIC DNA]</scope>
    <source>
        <strain evidence="2 3">PG41</strain>
    </source>
</reference>
<dbReference type="Pfam" id="PF01476">
    <property type="entry name" value="LysM"/>
    <property type="match status" value="1"/>
</dbReference>
<organism evidence="2 3">
    <name type="scientific">Vibrio fluvialis PG41</name>
    <dbReference type="NCBI Taxonomy" id="1336752"/>
    <lineage>
        <taxon>Bacteria</taxon>
        <taxon>Pseudomonadati</taxon>
        <taxon>Pseudomonadota</taxon>
        <taxon>Gammaproteobacteria</taxon>
        <taxon>Vibrionales</taxon>
        <taxon>Vibrionaceae</taxon>
        <taxon>Vibrio</taxon>
    </lineage>
</organism>
<dbReference type="AlphaFoldDB" id="S7JKP2"/>
<dbReference type="EMBL" id="ASXS01000008">
    <property type="protein sequence ID" value="EPP22780.1"/>
    <property type="molecule type" value="Genomic_DNA"/>
</dbReference>
<evidence type="ECO:0000259" key="1">
    <source>
        <dbReference type="PROSITE" id="PS51782"/>
    </source>
</evidence>
<feature type="domain" description="LysM" evidence="1">
    <location>
        <begin position="4"/>
        <end position="50"/>
    </location>
</feature>
<evidence type="ECO:0000313" key="3">
    <source>
        <dbReference type="Proteomes" id="UP000014854"/>
    </source>
</evidence>
<proteinExistence type="predicted"/>
<dbReference type="PROSITE" id="PS51782">
    <property type="entry name" value="LYSM"/>
    <property type="match status" value="1"/>
</dbReference>
<name>S7JKP2_VIBFL</name>
<dbReference type="InterPro" id="IPR036779">
    <property type="entry name" value="LysM_dom_sf"/>
</dbReference>
<evidence type="ECO:0000313" key="2">
    <source>
        <dbReference type="EMBL" id="EPP22780.1"/>
    </source>
</evidence>
<dbReference type="CDD" id="cd00118">
    <property type="entry name" value="LysM"/>
    <property type="match status" value="1"/>
</dbReference>
<dbReference type="SUPFAM" id="SSF54106">
    <property type="entry name" value="LysM domain"/>
    <property type="match status" value="1"/>
</dbReference>
<protein>
    <recommendedName>
        <fullName evidence="1">LysM domain-containing protein</fullName>
    </recommendedName>
</protein>
<sequence length="1238" mass="136508">MTDRTYTILKNDCLSLLAKRFNVSVDELIKLNSQQIKDPNLIYEGDVLKLPEDLIQPIEFDGSRIDLVEPPTRPNCGNDTCQSSMKYDDILYVPAHPKTGKKAWYALTEQAKEKIAIERANMAQAIVENDAEATMKNLNKLGLISKFAAKVHEQFMTPEEVEKYKALLLANLVIKNEAFRVDGRNPNDFLLDVALLIDVPLEETRKKLSDREQAKNRHLYYGKFGSLYRPSPEGPVFEKQINHQLRTLIIDKIKEEIERLEKAAENVAKGHVADDGSKFIYDKQLKYFTSTHQNALALLIRQMHSSRGKSEQNLLSMGVKRSRTYLTSWPKQLQQALEQGSRMMMLSVQEQQNFVANQKAFVCAISLKSLNHYGLVIKEQCLTLNQLEGESGIACGPAALKKIRNWREAGKALDIINDSQLIENLYAETAGDQFDNDLLDVNLNRIITGPAAWSYFTATALKAVIDATINKHKNALSQVLGSGASTPIDELFKQLLWVKKLAIARLEYLKSLAQKRAAQGAGSLEFTLGNESEMPPTLTLLWDETKYKPKEKQKSGFINKAEANDLQAVECCLLSDKKVFYIRGPHWLIPENNEDREAAIAAGHVRVITERITFSATKSTGKNIVEAGSLTDALDALSKPENKLDLMPIKASAEFDTAFWQDSYHYQGGKGPNGETSAYSVDAGAQLLRLSTKAEADLNSPVSSYQNLIKKRRNIGGSGSISAQFTALQGQLSFAFWLPFIPENKAMKPEQVEQVKGYDISLTYVDKNSREHKYEAGDLRVCIAGSVYGLAAASCQLSAKVAIGPSDTSEGFGIKGSTVGLLDPNIYDAYTFGGGNLRSAGQAGYAGEAAISVDAFAGVEAGGTLGAAVYWAPPEVKYVTQSKPPKPPKKLGSIDGKLSGSFGAGYHAEFRLLIQGGVIILVASAGLVVGPGCTGKVAINLDANAADEFIGCLLGVLKQSHFRRLAIFGEADADGINDSFNELNSLMTLAFGLGLGLAQVLLMPATALTDYKQQVLSQEYAPLLASRVLDSEKQTVTQRWVVALPPETLSNLFLSLIQKQTSSRRDSNGLVMATAEEDNETQAQAIVQIIQWLASDKSVGDEANQRQWKETLIAMGKLPAGKKDHQVEWQTYQAQWLRLAKFVQASDFSERKEISNDFDRASETLCKNMVLTRYDESFQSGLLAGIPKPTQYCAYPIGLVQNPVVGQKVQIWLETESHCELVKKKETIINWSIHEALS</sequence>
<dbReference type="Gene3D" id="3.10.350.10">
    <property type="entry name" value="LysM domain"/>
    <property type="match status" value="1"/>
</dbReference>
<accession>S7JKP2</accession>
<dbReference type="InterPro" id="IPR018392">
    <property type="entry name" value="LysM"/>
</dbReference>
<dbReference type="RefSeq" id="WP_020329589.1">
    <property type="nucleotide sequence ID" value="NZ_ASXS01000008.1"/>
</dbReference>
<comment type="caution">
    <text evidence="2">The sequence shown here is derived from an EMBL/GenBank/DDBJ whole genome shotgun (WGS) entry which is preliminary data.</text>
</comment>
<dbReference type="SMART" id="SM00257">
    <property type="entry name" value="LysM"/>
    <property type="match status" value="1"/>
</dbReference>
<dbReference type="PATRIC" id="fig|1336752.4.peg.2086"/>
<gene>
    <name evidence="2" type="ORF">L910_4386</name>
</gene>
<dbReference type="Proteomes" id="UP000014854">
    <property type="component" value="Unassembled WGS sequence"/>
</dbReference>